<dbReference type="PANTHER" id="PTHR30627:SF24">
    <property type="entry name" value="PENICILLIN-BINDING PROTEIN 4B"/>
    <property type="match status" value="1"/>
</dbReference>
<evidence type="ECO:0000259" key="3">
    <source>
        <dbReference type="Pfam" id="PF21922"/>
    </source>
</evidence>
<evidence type="ECO:0000313" key="5">
    <source>
        <dbReference type="Proteomes" id="UP001596156"/>
    </source>
</evidence>
<feature type="domain" description="Penicillin-binding protein transpeptidase" evidence="2">
    <location>
        <begin position="154"/>
        <end position="480"/>
    </location>
</feature>
<evidence type="ECO:0000313" key="4">
    <source>
        <dbReference type="EMBL" id="MFC5227066.1"/>
    </source>
</evidence>
<protein>
    <submittedName>
        <fullName evidence="4">Peptidoglycan D,D-transpeptidase FtsI family protein</fullName>
    </submittedName>
</protein>
<reference evidence="5" key="1">
    <citation type="journal article" date="2019" name="Int. J. Syst. Evol. Microbiol.">
        <title>The Global Catalogue of Microorganisms (GCM) 10K type strain sequencing project: providing services to taxonomists for standard genome sequencing and annotation.</title>
        <authorList>
            <consortium name="The Broad Institute Genomics Platform"/>
            <consortium name="The Broad Institute Genome Sequencing Center for Infectious Disease"/>
            <person name="Wu L."/>
            <person name="Ma J."/>
        </authorList>
    </citation>
    <scope>NUCLEOTIDE SEQUENCE [LARGE SCALE GENOMIC DNA]</scope>
    <source>
        <strain evidence="5">CCM 8479</strain>
    </source>
</reference>
<feature type="compositionally biased region" description="Polar residues" evidence="1">
    <location>
        <begin position="420"/>
        <end position="430"/>
    </location>
</feature>
<feature type="domain" description="Penicillin binding protein A dimerisation" evidence="3">
    <location>
        <begin position="53"/>
        <end position="133"/>
    </location>
</feature>
<dbReference type="SUPFAM" id="SSF56601">
    <property type="entry name" value="beta-lactamase/transpeptidase-like"/>
    <property type="match status" value="1"/>
</dbReference>
<dbReference type="InterPro" id="IPR054120">
    <property type="entry name" value="PBPA_dimer"/>
</dbReference>
<dbReference type="EMBL" id="JBHSKL010000027">
    <property type="protein sequence ID" value="MFC5227066.1"/>
    <property type="molecule type" value="Genomic_DNA"/>
</dbReference>
<keyword evidence="5" id="KW-1185">Reference proteome</keyword>
<dbReference type="InterPro" id="IPR012338">
    <property type="entry name" value="Beta-lactam/transpept-like"/>
</dbReference>
<evidence type="ECO:0000259" key="2">
    <source>
        <dbReference type="Pfam" id="PF00905"/>
    </source>
</evidence>
<dbReference type="InterPro" id="IPR050515">
    <property type="entry name" value="Beta-lactam/transpept"/>
</dbReference>
<sequence length="485" mass="51148">MNKTIRRASVFTLLLVFALLVRATWVQFYQGRALADDKDNRRNAIETYAEPLGDIIVAGESITGSARTEGGDLAYKRTYENGPLYAAVTGYASQAYAPTQLEGIYEDLLNGTDPRLRTVMDTVTNQRAEPGNVVTTIDPKVQKAAYEALGDKKGAAVAIDPGTGRILAAVSTPSYDPTSLTDANTAGEAWEKLTGDPDKPLTNRALRQPLPPGSTFKLVVAAAALEDGLYASVDERTDSPDPYRLPGTVTDLTNENPNAPCENASIRVGLQYSCNNVFAKMAVDLGQDKVRAMAEKFGFNDETQDVPVRAYSSVYPSDMVPSETALTGIGQFDVTATPLQMAMVSAAIANGGELVSPHMVAQITDSGGDVLRDYDDATDTTRIVSSSTAEQLQSAMRTVVEEGTGTNAQVSGATVGGKTGTAQHGENNSKTPYAWFTSYGKSGSSGEEVAVAVVVEQSDAARSEVSGNGLAAPVARAAMEAALAD</sequence>
<dbReference type="Pfam" id="PF21922">
    <property type="entry name" value="PBP_dimer_2"/>
    <property type="match status" value="1"/>
</dbReference>
<dbReference type="InterPro" id="IPR001460">
    <property type="entry name" value="PCN-bd_Tpept"/>
</dbReference>
<dbReference type="Pfam" id="PF00905">
    <property type="entry name" value="Transpeptidase"/>
    <property type="match status" value="1"/>
</dbReference>
<accession>A0ABW0DC11</accession>
<gene>
    <name evidence="4" type="ORF">ACFPN6_21185</name>
</gene>
<feature type="region of interest" description="Disordered" evidence="1">
    <location>
        <begin position="411"/>
        <end position="430"/>
    </location>
</feature>
<dbReference type="RefSeq" id="WP_344645228.1">
    <property type="nucleotide sequence ID" value="NZ_BAAASS010000014.1"/>
</dbReference>
<dbReference type="PANTHER" id="PTHR30627">
    <property type="entry name" value="PEPTIDOGLYCAN D,D-TRANSPEPTIDASE"/>
    <property type="match status" value="1"/>
</dbReference>
<name>A0ABW0DC11_STRFI</name>
<evidence type="ECO:0000256" key="1">
    <source>
        <dbReference type="SAM" id="MobiDB-lite"/>
    </source>
</evidence>
<dbReference type="Gene3D" id="3.40.710.10">
    <property type="entry name" value="DD-peptidase/beta-lactamase superfamily"/>
    <property type="match status" value="1"/>
</dbReference>
<organism evidence="4 5">
    <name type="scientific">Streptomyces fimbriatus</name>
    <dbReference type="NCBI Taxonomy" id="68197"/>
    <lineage>
        <taxon>Bacteria</taxon>
        <taxon>Bacillati</taxon>
        <taxon>Actinomycetota</taxon>
        <taxon>Actinomycetes</taxon>
        <taxon>Kitasatosporales</taxon>
        <taxon>Streptomycetaceae</taxon>
        <taxon>Streptomyces</taxon>
    </lineage>
</organism>
<comment type="caution">
    <text evidence="4">The sequence shown here is derived from an EMBL/GenBank/DDBJ whole genome shotgun (WGS) entry which is preliminary data.</text>
</comment>
<dbReference type="Gene3D" id="3.90.1310.10">
    <property type="entry name" value="Penicillin-binding protein 2a (Domain 2)"/>
    <property type="match status" value="1"/>
</dbReference>
<proteinExistence type="predicted"/>
<dbReference type="Proteomes" id="UP001596156">
    <property type="component" value="Unassembled WGS sequence"/>
</dbReference>